<proteinExistence type="predicted"/>
<evidence type="ECO:0000313" key="2">
    <source>
        <dbReference type="Proteomes" id="UP001054945"/>
    </source>
</evidence>
<name>A0AAV4N401_CAEEX</name>
<accession>A0AAV4N401</accession>
<sequence length="90" mass="10569">MSFTRNTRETCHSQTQCIFKNAIAAESRFGYHVSHSEREKEKKRERKEGEQNFTKLILFAQLKNLAVEFPRKVHAIRERFPSFQSGGIPQ</sequence>
<dbReference type="AlphaFoldDB" id="A0AAV4N401"/>
<protein>
    <submittedName>
        <fullName evidence="1">Uncharacterized protein</fullName>
    </submittedName>
</protein>
<comment type="caution">
    <text evidence="1">The sequence shown here is derived from an EMBL/GenBank/DDBJ whole genome shotgun (WGS) entry which is preliminary data.</text>
</comment>
<organism evidence="1 2">
    <name type="scientific">Caerostris extrusa</name>
    <name type="common">Bark spider</name>
    <name type="synonym">Caerostris bankana</name>
    <dbReference type="NCBI Taxonomy" id="172846"/>
    <lineage>
        <taxon>Eukaryota</taxon>
        <taxon>Metazoa</taxon>
        <taxon>Ecdysozoa</taxon>
        <taxon>Arthropoda</taxon>
        <taxon>Chelicerata</taxon>
        <taxon>Arachnida</taxon>
        <taxon>Araneae</taxon>
        <taxon>Araneomorphae</taxon>
        <taxon>Entelegynae</taxon>
        <taxon>Araneoidea</taxon>
        <taxon>Araneidae</taxon>
        <taxon>Caerostris</taxon>
    </lineage>
</organism>
<reference evidence="1 2" key="1">
    <citation type="submission" date="2021-06" db="EMBL/GenBank/DDBJ databases">
        <title>Caerostris extrusa draft genome.</title>
        <authorList>
            <person name="Kono N."/>
            <person name="Arakawa K."/>
        </authorList>
    </citation>
    <scope>NUCLEOTIDE SEQUENCE [LARGE SCALE GENOMIC DNA]</scope>
</reference>
<evidence type="ECO:0000313" key="1">
    <source>
        <dbReference type="EMBL" id="GIX79148.1"/>
    </source>
</evidence>
<gene>
    <name evidence="1" type="ORF">CEXT_102341</name>
</gene>
<keyword evidence="2" id="KW-1185">Reference proteome</keyword>
<dbReference type="EMBL" id="BPLR01020472">
    <property type="protein sequence ID" value="GIX79148.1"/>
    <property type="molecule type" value="Genomic_DNA"/>
</dbReference>
<dbReference type="Proteomes" id="UP001054945">
    <property type="component" value="Unassembled WGS sequence"/>
</dbReference>